<dbReference type="EMBL" id="JACHMI010000001">
    <property type="protein sequence ID" value="MBB6556724.1"/>
    <property type="molecule type" value="Genomic_DNA"/>
</dbReference>
<sequence>MCVEESASALGLPGLQDDRCHVLRDSVDGFRKLFDGLGYGDEKIAPEMTVKLSSGLSRLATAEPLIELLDYGASKDVSDFLDAVDGVRVFG</sequence>
<accession>A0A7X0U6J7</accession>
<organism evidence="1 2">
    <name type="scientific">Nonomuraea rubra</name>
    <dbReference type="NCBI Taxonomy" id="46180"/>
    <lineage>
        <taxon>Bacteria</taxon>
        <taxon>Bacillati</taxon>
        <taxon>Actinomycetota</taxon>
        <taxon>Actinomycetes</taxon>
        <taxon>Streptosporangiales</taxon>
        <taxon>Streptosporangiaceae</taxon>
        <taxon>Nonomuraea</taxon>
    </lineage>
</organism>
<reference evidence="1 2" key="1">
    <citation type="submission" date="2020-08" db="EMBL/GenBank/DDBJ databases">
        <title>Sequencing the genomes of 1000 actinobacteria strains.</title>
        <authorList>
            <person name="Klenk H.-P."/>
        </authorList>
    </citation>
    <scope>NUCLEOTIDE SEQUENCE [LARGE SCALE GENOMIC DNA]</scope>
    <source>
        <strain evidence="1 2">DSM 43768</strain>
    </source>
</reference>
<protein>
    <submittedName>
        <fullName evidence="1">Uncharacterized protein</fullName>
    </submittedName>
</protein>
<comment type="caution">
    <text evidence="1">The sequence shown here is derived from an EMBL/GenBank/DDBJ whole genome shotgun (WGS) entry which is preliminary data.</text>
</comment>
<keyword evidence="2" id="KW-1185">Reference proteome</keyword>
<name>A0A7X0U6J7_9ACTN</name>
<evidence type="ECO:0000313" key="2">
    <source>
        <dbReference type="Proteomes" id="UP000565579"/>
    </source>
</evidence>
<dbReference type="AlphaFoldDB" id="A0A7X0U6J7"/>
<dbReference type="Proteomes" id="UP000565579">
    <property type="component" value="Unassembled WGS sequence"/>
</dbReference>
<proteinExistence type="predicted"/>
<gene>
    <name evidence="1" type="ORF">HD593_011519</name>
</gene>
<evidence type="ECO:0000313" key="1">
    <source>
        <dbReference type="EMBL" id="MBB6556724.1"/>
    </source>
</evidence>
<dbReference type="RefSeq" id="WP_185111168.1">
    <property type="nucleotide sequence ID" value="NZ_JACHMI010000001.1"/>
</dbReference>